<dbReference type="InterPro" id="IPR008576">
    <property type="entry name" value="MeTrfase_NTM1"/>
</dbReference>
<evidence type="ECO:0000256" key="7">
    <source>
        <dbReference type="ARBA" id="ARBA00039112"/>
    </source>
</evidence>
<name>A0A3B3R156_9TELE</name>
<dbReference type="SUPFAM" id="SSF53335">
    <property type="entry name" value="S-adenosyl-L-methionine-dependent methyltransferases"/>
    <property type="match status" value="1"/>
</dbReference>
<dbReference type="FunFam" id="3.40.50.150:FF:000025">
    <property type="entry name" value="N-terminal Xaa-Pro-Lys N-methyltransferase 1"/>
    <property type="match status" value="1"/>
</dbReference>
<feature type="binding site" evidence="11">
    <location>
        <begin position="136"/>
        <end position="137"/>
    </location>
    <ligand>
        <name>S-adenosyl-L-methionine</name>
        <dbReference type="ChEBI" id="CHEBI:59789"/>
    </ligand>
</feature>
<evidence type="ECO:0000256" key="6">
    <source>
        <dbReference type="ARBA" id="ARBA00023242"/>
    </source>
</evidence>
<keyword evidence="6" id="KW-0539">Nucleus</keyword>
<keyword evidence="4" id="KW-0808">Transferase</keyword>
<dbReference type="Pfam" id="PF05891">
    <property type="entry name" value="Methyltransf_PK"/>
    <property type="match status" value="1"/>
</dbReference>
<dbReference type="Ensembl" id="ENSPKIT00000023049.1">
    <property type="protein sequence ID" value="ENSPKIP00000011924.1"/>
    <property type="gene ID" value="ENSPKIG00000018336.1"/>
</dbReference>
<feature type="binding site" evidence="11">
    <location>
        <position position="152"/>
    </location>
    <ligand>
        <name>S-adenosyl-L-methionine</name>
        <dbReference type="ChEBI" id="CHEBI:59789"/>
    </ligand>
</feature>
<dbReference type="GO" id="GO:0005634">
    <property type="term" value="C:nucleus"/>
    <property type="evidence" value="ECO:0007669"/>
    <property type="project" value="UniProtKB-SubCell"/>
</dbReference>
<evidence type="ECO:0000256" key="10">
    <source>
        <dbReference type="ARBA" id="ARBA00048167"/>
    </source>
</evidence>
<protein>
    <recommendedName>
        <fullName evidence="7">protein N-terminal methyltransferase</fullName>
        <ecNumber evidence="7">2.1.1.244</ecNumber>
    </recommendedName>
</protein>
<comment type="subcellular location">
    <subcellularLocation>
        <location evidence="1">Nucleus</location>
    </subcellularLocation>
</comment>
<dbReference type="GO" id="GO:0005737">
    <property type="term" value="C:cytoplasm"/>
    <property type="evidence" value="ECO:0007669"/>
    <property type="project" value="TreeGrafter"/>
</dbReference>
<evidence type="ECO:0000256" key="8">
    <source>
        <dbReference type="ARBA" id="ARBA00047306"/>
    </source>
</evidence>
<evidence type="ECO:0000256" key="11">
    <source>
        <dbReference type="PIRSR" id="PIRSR016958-1"/>
    </source>
</evidence>
<sequence>MVLCFIFCQTCHHVKLTTMVDVVEDETAFYSKAEQYWQDVQPTVDGMLGGYGSISTVDINSSKKFLQKFLGEGKGKTGTGCALDCGAGIGRITKRLLLPLFRTVDLVDVTQEFLDKACSYLGEEGKRVGNFFCCGLQDFEPQPGRYDVIWIQWVIGHLTDEHLVSFLQRCRAGLSPGGLIVVKDNVAYEGVVLDEVDSSVCRELPLVRELVLRAGLQVIREERQENFPEEIYQVYTLALR</sequence>
<dbReference type="PIRSF" id="PIRSF016958">
    <property type="entry name" value="DUF858_MeTrfase_lik"/>
    <property type="match status" value="1"/>
</dbReference>
<dbReference type="GO" id="GO:0071885">
    <property type="term" value="F:N-terminal protein N-methyltransferase activity"/>
    <property type="evidence" value="ECO:0007669"/>
    <property type="project" value="UniProtKB-EC"/>
</dbReference>
<evidence type="ECO:0000256" key="9">
    <source>
        <dbReference type="ARBA" id="ARBA00047885"/>
    </source>
</evidence>
<organism evidence="12 13">
    <name type="scientific">Paramormyrops kingsleyae</name>
    <dbReference type="NCBI Taxonomy" id="1676925"/>
    <lineage>
        <taxon>Eukaryota</taxon>
        <taxon>Metazoa</taxon>
        <taxon>Chordata</taxon>
        <taxon>Craniata</taxon>
        <taxon>Vertebrata</taxon>
        <taxon>Euteleostomi</taxon>
        <taxon>Actinopterygii</taxon>
        <taxon>Neopterygii</taxon>
        <taxon>Teleostei</taxon>
        <taxon>Osteoglossocephala</taxon>
        <taxon>Osteoglossomorpha</taxon>
        <taxon>Osteoglossiformes</taxon>
        <taxon>Mormyridae</taxon>
        <taxon>Paramormyrops</taxon>
    </lineage>
</organism>
<dbReference type="EC" id="2.1.1.244" evidence="7"/>
<dbReference type="Gene3D" id="3.40.50.150">
    <property type="entry name" value="Vaccinia Virus protein VP39"/>
    <property type="match status" value="1"/>
</dbReference>
<feature type="binding site" evidence="11">
    <location>
        <position position="91"/>
    </location>
    <ligand>
        <name>S-adenosyl-L-methionine</name>
        <dbReference type="ChEBI" id="CHEBI:59789"/>
    </ligand>
</feature>
<comment type="catalytic activity">
    <reaction evidence="9">
        <text>N-terminal L-prolyl-L-prolyl-L-lysyl-[protein] + 2 S-adenosyl-L-methionine = N-terminal N,N-dimethyl-L-prolyl-L-prolyl-L-lysyl-[protein] + 2 S-adenosyl-L-homocysteine + 2 H(+)</text>
        <dbReference type="Rhea" id="RHEA:54736"/>
        <dbReference type="Rhea" id="RHEA-COMP:13787"/>
        <dbReference type="Rhea" id="RHEA-COMP:13974"/>
        <dbReference type="ChEBI" id="CHEBI:15378"/>
        <dbReference type="ChEBI" id="CHEBI:57856"/>
        <dbReference type="ChEBI" id="CHEBI:59789"/>
        <dbReference type="ChEBI" id="CHEBI:138059"/>
        <dbReference type="ChEBI" id="CHEBI:138318"/>
        <dbReference type="EC" id="2.1.1.244"/>
    </reaction>
</comment>
<dbReference type="InterPro" id="IPR029063">
    <property type="entry name" value="SAM-dependent_MTases_sf"/>
</dbReference>
<evidence type="ECO:0000313" key="13">
    <source>
        <dbReference type="Proteomes" id="UP000261540"/>
    </source>
</evidence>
<dbReference type="CDD" id="cd02440">
    <property type="entry name" value="AdoMet_MTases"/>
    <property type="match status" value="1"/>
</dbReference>
<accession>A0A3B3R156</accession>
<feature type="binding site" evidence="11">
    <location>
        <begin position="108"/>
        <end position="110"/>
    </location>
    <ligand>
        <name>S-adenosyl-L-methionine</name>
        <dbReference type="ChEBI" id="CHEBI:59789"/>
    </ligand>
</feature>
<dbReference type="GO" id="GO:0032259">
    <property type="term" value="P:methylation"/>
    <property type="evidence" value="ECO:0007669"/>
    <property type="project" value="UniProtKB-KW"/>
</dbReference>
<comment type="similarity">
    <text evidence="2">Belongs to the methyltransferase superfamily. NTM1 family.</text>
</comment>
<evidence type="ECO:0000256" key="1">
    <source>
        <dbReference type="ARBA" id="ARBA00004123"/>
    </source>
</evidence>
<keyword evidence="13" id="KW-1185">Reference proteome</keyword>
<evidence type="ECO:0000256" key="2">
    <source>
        <dbReference type="ARBA" id="ARBA00009059"/>
    </source>
</evidence>
<comment type="catalytic activity">
    <reaction evidence="8">
        <text>N-terminal L-seryl-L-prolyl-L-lysyl-[protein] + 3 S-adenosyl-L-methionine = N-terminal N,N,N-trimethyl-L-seryl-L-prolyl-L-lysyl-[protein] + 3 S-adenosyl-L-homocysteine + 3 H(+)</text>
        <dbReference type="Rhea" id="RHEA:54724"/>
        <dbReference type="Rhea" id="RHEA-COMP:13789"/>
        <dbReference type="Rhea" id="RHEA-COMP:13973"/>
        <dbReference type="ChEBI" id="CHEBI:15378"/>
        <dbReference type="ChEBI" id="CHEBI:57856"/>
        <dbReference type="ChEBI" id="CHEBI:59789"/>
        <dbReference type="ChEBI" id="CHEBI:138061"/>
        <dbReference type="ChEBI" id="CHEBI:138317"/>
        <dbReference type="EC" id="2.1.1.244"/>
    </reaction>
</comment>
<dbReference type="PANTHER" id="PTHR12753">
    <property type="entry name" value="AD-003 - RELATED"/>
    <property type="match status" value="1"/>
</dbReference>
<evidence type="ECO:0000256" key="3">
    <source>
        <dbReference type="ARBA" id="ARBA00022603"/>
    </source>
</evidence>
<keyword evidence="5 11" id="KW-0949">S-adenosyl-L-methionine</keyword>
<reference evidence="12" key="1">
    <citation type="submission" date="2025-08" db="UniProtKB">
        <authorList>
            <consortium name="Ensembl"/>
        </authorList>
    </citation>
    <scope>IDENTIFICATION</scope>
</reference>
<proteinExistence type="inferred from homology"/>
<evidence type="ECO:0000256" key="5">
    <source>
        <dbReference type="ARBA" id="ARBA00022691"/>
    </source>
</evidence>
<keyword evidence="3" id="KW-0489">Methyltransferase</keyword>
<dbReference type="STRING" id="1676925.ENSPKIP00000011924"/>
<reference evidence="12" key="2">
    <citation type="submission" date="2025-09" db="UniProtKB">
        <authorList>
            <consortium name="Ensembl"/>
        </authorList>
    </citation>
    <scope>IDENTIFICATION</scope>
</reference>
<evidence type="ECO:0000256" key="4">
    <source>
        <dbReference type="ARBA" id="ARBA00022679"/>
    </source>
</evidence>
<dbReference type="AlphaFoldDB" id="A0A3B3R156"/>
<dbReference type="Proteomes" id="UP000261540">
    <property type="component" value="Unplaced"/>
</dbReference>
<feature type="binding site" evidence="11">
    <location>
        <position position="86"/>
    </location>
    <ligand>
        <name>S-adenosyl-L-methionine</name>
        <dbReference type="ChEBI" id="CHEBI:59789"/>
    </ligand>
</feature>
<comment type="catalytic activity">
    <reaction evidence="10">
        <text>N-terminal L-alanyl-L-prolyl-L-lysyl-[protein] + 3 S-adenosyl-L-methionine = N-terminal N,N,N-trimethyl-L-alanyl-L-prolyl-L-lysyl-[protein] + 3 S-adenosyl-L-homocysteine + 3 H(+)</text>
        <dbReference type="Rhea" id="RHEA:54712"/>
        <dbReference type="Rhea" id="RHEA-COMP:13785"/>
        <dbReference type="Rhea" id="RHEA-COMP:13971"/>
        <dbReference type="ChEBI" id="CHEBI:15378"/>
        <dbReference type="ChEBI" id="CHEBI:57856"/>
        <dbReference type="ChEBI" id="CHEBI:59789"/>
        <dbReference type="ChEBI" id="CHEBI:138057"/>
        <dbReference type="ChEBI" id="CHEBI:138315"/>
        <dbReference type="EC" id="2.1.1.244"/>
    </reaction>
</comment>
<evidence type="ECO:0000313" key="12">
    <source>
        <dbReference type="Ensembl" id="ENSPKIP00000011924.1"/>
    </source>
</evidence>
<dbReference type="PANTHER" id="PTHR12753:SF1">
    <property type="entry name" value="N-TERMINAL XAA-PRO-LYS N-METHYLTRANSFERASE 1"/>
    <property type="match status" value="1"/>
</dbReference>
<dbReference type="GeneTree" id="ENSGT00390000008371"/>